<sequence>MKSGNPAKVGKYVIHEKLGAGGFGVVRKAIDETTGEAVAIKILDKAELQMYEMTQHVKKEISLLTTLNHPHIVKGVEVLNSKTKLFLVMEFVDGGDVHSALFHKKKFSERYTRVLFRALMECLVYCHSKGVYHRDLKLENLLMTSSGQLKVCDFGLASVRELHSSKAELCQTKVGTEDFSCPEIMQSLPYSGEKADMWSSGVILYTLLAGFYPFGGRTPGEVTQRIIDCKLSIPRHFSREVKNLLKNLLVKNGKQRFSALEVLNSEWMQPSYTQHLVLPNQSLRNYSSSSRHSSPRSRESASTTYSQSSFDEEKKSRGKLRLPSFVPVRRSTIIVTRLFRSANNGALSPVSEKKDEILSFVLYESLGRARIPNFIRILDAMKNSNNGIKVQDRKWRFSSFPSCFVGSEAVLWICNYLSCSTEEAIELGQSFHEAGAFHHVCRDHSFKNEHLYYRWHSDDPANAFLLNGRYAHRALYARNPEKIAYNLLTELLNVCRYHQQLHDYRQIDMLGIQKDLRFSSFANAVVELQTAELQMMQTDEQKISFLVNLHNMFWIHARIMIGDFEEMSFDRLRKTAESLEYIIGGCRVSLGDVKGFIFPNEESKGQSGSTKGQGHAVYQHGTMSPTRGINRAITWITATHGANDVRCLLPQKVHPLVCFLLSDSSPQSPLIRPISANDIAEESLFKAAGQYLDEVLEVDVDFCSIRYPSKVGEYRARIGIENDQELVCDFANLAIGFEVQYPLQQVKELVRLDASCLSVTEISDDSLPFSRSLFAPSIASESSISS</sequence>
<dbReference type="GO" id="GO:0005524">
    <property type="term" value="F:ATP binding"/>
    <property type="evidence" value="ECO:0007669"/>
    <property type="project" value="UniProtKB-UniRule"/>
</dbReference>
<dbReference type="PROSITE" id="PS50011">
    <property type="entry name" value="PROTEIN_KINASE_DOM"/>
    <property type="match status" value="1"/>
</dbReference>
<comment type="catalytic activity">
    <reaction evidence="7">
        <text>L-threonyl-[protein] + ATP = O-phospho-L-threonyl-[protein] + ADP + H(+)</text>
        <dbReference type="Rhea" id="RHEA:46608"/>
        <dbReference type="Rhea" id="RHEA-COMP:11060"/>
        <dbReference type="Rhea" id="RHEA-COMP:11605"/>
        <dbReference type="ChEBI" id="CHEBI:15378"/>
        <dbReference type="ChEBI" id="CHEBI:30013"/>
        <dbReference type="ChEBI" id="CHEBI:30616"/>
        <dbReference type="ChEBI" id="CHEBI:61977"/>
        <dbReference type="ChEBI" id="CHEBI:456216"/>
        <dbReference type="EC" id="2.7.11.1"/>
    </reaction>
</comment>
<evidence type="ECO:0000256" key="3">
    <source>
        <dbReference type="ARBA" id="ARBA00022679"/>
    </source>
</evidence>
<organism evidence="13 14">
    <name type="scientific">Gracilariopsis chorda</name>
    <dbReference type="NCBI Taxonomy" id="448386"/>
    <lineage>
        <taxon>Eukaryota</taxon>
        <taxon>Rhodophyta</taxon>
        <taxon>Florideophyceae</taxon>
        <taxon>Rhodymeniophycidae</taxon>
        <taxon>Gracilariales</taxon>
        <taxon>Gracilariaceae</taxon>
        <taxon>Gracilariopsis</taxon>
    </lineage>
</organism>
<dbReference type="InterPro" id="IPR017441">
    <property type="entry name" value="Protein_kinase_ATP_BS"/>
</dbReference>
<dbReference type="EMBL" id="NBIV01000001">
    <property type="protein sequence ID" value="PXF50012.1"/>
    <property type="molecule type" value="Genomic_DNA"/>
</dbReference>
<reference evidence="13 14" key="1">
    <citation type="journal article" date="2018" name="Mol. Biol. Evol.">
        <title>Analysis of the draft genome of the red seaweed Gracilariopsis chorda provides insights into genome size evolution in Rhodophyta.</title>
        <authorList>
            <person name="Lee J."/>
            <person name="Yang E.C."/>
            <person name="Graf L."/>
            <person name="Yang J.H."/>
            <person name="Qiu H."/>
            <person name="Zel Zion U."/>
            <person name="Chan C.X."/>
            <person name="Stephens T.G."/>
            <person name="Weber A.P.M."/>
            <person name="Boo G.H."/>
            <person name="Boo S.M."/>
            <person name="Kim K.M."/>
            <person name="Shin Y."/>
            <person name="Jung M."/>
            <person name="Lee S.J."/>
            <person name="Yim H.S."/>
            <person name="Lee J.H."/>
            <person name="Bhattacharya D."/>
            <person name="Yoon H.S."/>
        </authorList>
    </citation>
    <scope>NUCLEOTIDE SEQUENCE [LARGE SCALE GENOMIC DNA]</scope>
    <source>
        <strain evidence="13 14">SKKU-2015</strain>
        <tissue evidence="13">Whole body</tissue>
    </source>
</reference>
<dbReference type="PANTHER" id="PTHR43895:SF32">
    <property type="entry name" value="SERINE_THREONINE-PROTEIN KINASE CHK1"/>
    <property type="match status" value="1"/>
</dbReference>
<dbReference type="SMART" id="SM00220">
    <property type="entry name" value="S_TKc"/>
    <property type="match status" value="1"/>
</dbReference>
<comment type="catalytic activity">
    <reaction evidence="8">
        <text>L-seryl-[protein] + ATP = O-phospho-L-seryl-[protein] + ADP + H(+)</text>
        <dbReference type="Rhea" id="RHEA:17989"/>
        <dbReference type="Rhea" id="RHEA-COMP:9863"/>
        <dbReference type="Rhea" id="RHEA-COMP:11604"/>
        <dbReference type="ChEBI" id="CHEBI:15378"/>
        <dbReference type="ChEBI" id="CHEBI:29999"/>
        <dbReference type="ChEBI" id="CHEBI:30616"/>
        <dbReference type="ChEBI" id="CHEBI:83421"/>
        <dbReference type="ChEBI" id="CHEBI:456216"/>
        <dbReference type="EC" id="2.7.11.1"/>
    </reaction>
</comment>
<dbReference type="Gene3D" id="1.10.510.10">
    <property type="entry name" value="Transferase(Phosphotransferase) domain 1"/>
    <property type="match status" value="1"/>
</dbReference>
<proteinExistence type="predicted"/>
<dbReference type="PROSITE" id="PS50186">
    <property type="entry name" value="DEP"/>
    <property type="match status" value="1"/>
</dbReference>
<dbReference type="Pfam" id="PF00069">
    <property type="entry name" value="Pkinase"/>
    <property type="match status" value="1"/>
</dbReference>
<dbReference type="Proteomes" id="UP000247409">
    <property type="component" value="Unassembled WGS sequence"/>
</dbReference>
<dbReference type="SMART" id="SM00049">
    <property type="entry name" value="DEP"/>
    <property type="match status" value="1"/>
</dbReference>
<comment type="caution">
    <text evidence="13">The sequence shown here is derived from an EMBL/GenBank/DDBJ whole genome shotgun (WGS) entry which is preliminary data.</text>
</comment>
<dbReference type="STRING" id="448386.A0A2V3J7I2"/>
<evidence type="ECO:0000256" key="8">
    <source>
        <dbReference type="ARBA" id="ARBA00048679"/>
    </source>
</evidence>
<dbReference type="Pfam" id="PF04784">
    <property type="entry name" value="DUF547"/>
    <property type="match status" value="1"/>
</dbReference>
<evidence type="ECO:0000313" key="14">
    <source>
        <dbReference type="Proteomes" id="UP000247409"/>
    </source>
</evidence>
<dbReference type="GO" id="GO:0004674">
    <property type="term" value="F:protein serine/threonine kinase activity"/>
    <property type="evidence" value="ECO:0007669"/>
    <property type="project" value="UniProtKB-KW"/>
</dbReference>
<feature type="domain" description="Protein kinase" evidence="11">
    <location>
        <begin position="12"/>
        <end position="268"/>
    </location>
</feature>
<dbReference type="InterPro" id="IPR036388">
    <property type="entry name" value="WH-like_DNA-bd_sf"/>
</dbReference>
<dbReference type="InterPro" id="IPR006869">
    <property type="entry name" value="DUF547"/>
</dbReference>
<dbReference type="InterPro" id="IPR000719">
    <property type="entry name" value="Prot_kinase_dom"/>
</dbReference>
<dbReference type="SUPFAM" id="SSF46785">
    <property type="entry name" value="Winged helix' DNA-binding domain"/>
    <property type="match status" value="1"/>
</dbReference>
<keyword evidence="2" id="KW-0723">Serine/threonine-protein kinase</keyword>
<keyword evidence="6 9" id="KW-0067">ATP-binding</keyword>
<dbReference type="InterPro" id="IPR008271">
    <property type="entry name" value="Ser/Thr_kinase_AS"/>
</dbReference>
<dbReference type="AlphaFoldDB" id="A0A2V3J7I2"/>
<keyword evidence="4 9" id="KW-0547">Nucleotide-binding</keyword>
<dbReference type="GO" id="GO:0035556">
    <property type="term" value="P:intracellular signal transduction"/>
    <property type="evidence" value="ECO:0007669"/>
    <property type="project" value="InterPro"/>
</dbReference>
<dbReference type="FunFam" id="3.30.200.20:FF:000042">
    <property type="entry name" value="Aurora kinase A"/>
    <property type="match status" value="1"/>
</dbReference>
<evidence type="ECO:0000256" key="4">
    <source>
        <dbReference type="ARBA" id="ARBA00022741"/>
    </source>
</evidence>
<feature type="binding site" evidence="9">
    <location>
        <position position="41"/>
    </location>
    <ligand>
        <name>ATP</name>
        <dbReference type="ChEBI" id="CHEBI:30616"/>
    </ligand>
</feature>
<accession>A0A2V3J7I2</accession>
<protein>
    <recommendedName>
        <fullName evidence="1">non-specific serine/threonine protein kinase</fullName>
        <ecNumber evidence="1">2.7.11.1</ecNumber>
    </recommendedName>
</protein>
<gene>
    <name evidence="13" type="ORF">BWQ96_00172</name>
</gene>
<evidence type="ECO:0000256" key="5">
    <source>
        <dbReference type="ARBA" id="ARBA00022777"/>
    </source>
</evidence>
<dbReference type="InterPro" id="IPR011009">
    <property type="entry name" value="Kinase-like_dom_sf"/>
</dbReference>
<evidence type="ECO:0000256" key="9">
    <source>
        <dbReference type="PROSITE-ProRule" id="PRU10141"/>
    </source>
</evidence>
<evidence type="ECO:0000259" key="12">
    <source>
        <dbReference type="PROSITE" id="PS50186"/>
    </source>
</evidence>
<dbReference type="Gene3D" id="1.10.10.10">
    <property type="entry name" value="Winged helix-like DNA-binding domain superfamily/Winged helix DNA-binding domain"/>
    <property type="match status" value="1"/>
</dbReference>
<dbReference type="OrthoDB" id="377346at2759"/>
<feature type="region of interest" description="Disordered" evidence="10">
    <location>
        <begin position="285"/>
        <end position="315"/>
    </location>
</feature>
<name>A0A2V3J7I2_9FLOR</name>
<evidence type="ECO:0000313" key="13">
    <source>
        <dbReference type="EMBL" id="PXF50012.1"/>
    </source>
</evidence>
<evidence type="ECO:0000256" key="7">
    <source>
        <dbReference type="ARBA" id="ARBA00047899"/>
    </source>
</evidence>
<keyword evidence="5 13" id="KW-0418">Kinase</keyword>
<dbReference type="FunFam" id="1.10.510.10:FF:000571">
    <property type="entry name" value="Maternal embryonic leucine zipper kinase"/>
    <property type="match status" value="1"/>
</dbReference>
<evidence type="ECO:0000256" key="2">
    <source>
        <dbReference type="ARBA" id="ARBA00022527"/>
    </source>
</evidence>
<dbReference type="PROSITE" id="PS00107">
    <property type="entry name" value="PROTEIN_KINASE_ATP"/>
    <property type="match status" value="1"/>
</dbReference>
<feature type="domain" description="DEP" evidence="12">
    <location>
        <begin position="384"/>
        <end position="457"/>
    </location>
</feature>
<dbReference type="SUPFAM" id="SSF56112">
    <property type="entry name" value="Protein kinase-like (PK-like)"/>
    <property type="match status" value="1"/>
</dbReference>
<dbReference type="PROSITE" id="PS00108">
    <property type="entry name" value="PROTEIN_KINASE_ST"/>
    <property type="match status" value="1"/>
</dbReference>
<evidence type="ECO:0000256" key="1">
    <source>
        <dbReference type="ARBA" id="ARBA00012513"/>
    </source>
</evidence>
<evidence type="ECO:0000256" key="6">
    <source>
        <dbReference type="ARBA" id="ARBA00022840"/>
    </source>
</evidence>
<dbReference type="EC" id="2.7.11.1" evidence="1"/>
<evidence type="ECO:0000259" key="11">
    <source>
        <dbReference type="PROSITE" id="PS50011"/>
    </source>
</evidence>
<dbReference type="InterPro" id="IPR000591">
    <property type="entry name" value="DEP_dom"/>
</dbReference>
<dbReference type="CDD" id="cd04371">
    <property type="entry name" value="DEP"/>
    <property type="match status" value="1"/>
</dbReference>
<dbReference type="InterPro" id="IPR036390">
    <property type="entry name" value="WH_DNA-bd_sf"/>
</dbReference>
<keyword evidence="3" id="KW-0808">Transferase</keyword>
<dbReference type="Pfam" id="PF00610">
    <property type="entry name" value="DEP"/>
    <property type="match status" value="1"/>
</dbReference>
<evidence type="ECO:0000256" key="10">
    <source>
        <dbReference type="SAM" id="MobiDB-lite"/>
    </source>
</evidence>
<keyword evidence="14" id="KW-1185">Reference proteome</keyword>
<dbReference type="PANTHER" id="PTHR43895">
    <property type="entry name" value="CALCIUM/CALMODULIN-DEPENDENT PROTEIN KINASE KINASE-RELATED"/>
    <property type="match status" value="1"/>
</dbReference>